<evidence type="ECO:0000256" key="1">
    <source>
        <dbReference type="ARBA" id="ARBA00004123"/>
    </source>
</evidence>
<dbReference type="PROSITE" id="PS50888">
    <property type="entry name" value="BHLH"/>
    <property type="match status" value="1"/>
</dbReference>
<evidence type="ECO:0000259" key="12">
    <source>
        <dbReference type="PROSITE" id="PS51054"/>
    </source>
</evidence>
<dbReference type="AlphaFoldDB" id="A0A210PIC7"/>
<comment type="caution">
    <text evidence="13">The sequence shown here is derived from an EMBL/GenBank/DDBJ whole genome shotgun (WGS) entry which is preliminary data.</text>
</comment>
<dbReference type="Gene3D" id="4.10.280.10">
    <property type="entry name" value="Helix-loop-helix DNA-binding domain"/>
    <property type="match status" value="1"/>
</dbReference>
<dbReference type="Pfam" id="PF00010">
    <property type="entry name" value="HLH"/>
    <property type="match status" value="1"/>
</dbReference>
<name>A0A210PIC7_MIZYE</name>
<feature type="domain" description="Orange" evidence="12">
    <location>
        <begin position="91"/>
        <end position="126"/>
    </location>
</feature>
<dbReference type="InterPro" id="IPR050370">
    <property type="entry name" value="HES_HEY"/>
</dbReference>
<dbReference type="FunFam" id="4.10.280.10:FF:000054">
    <property type="entry name" value="hairy and enhancer of split-related protein HELT"/>
    <property type="match status" value="1"/>
</dbReference>
<dbReference type="InterPro" id="IPR036638">
    <property type="entry name" value="HLH_DNA-bd_sf"/>
</dbReference>
<evidence type="ECO:0000256" key="5">
    <source>
        <dbReference type="ARBA" id="ARBA00023163"/>
    </source>
</evidence>
<evidence type="ECO:0000313" key="13">
    <source>
        <dbReference type="EMBL" id="OWF36243.1"/>
    </source>
</evidence>
<evidence type="ECO:0000256" key="3">
    <source>
        <dbReference type="ARBA" id="ARBA00023015"/>
    </source>
</evidence>
<dbReference type="Pfam" id="PF07527">
    <property type="entry name" value="Hairy_orange"/>
    <property type="match status" value="1"/>
</dbReference>
<dbReference type="OrthoDB" id="6371181at2759"/>
<evidence type="ECO:0000259" key="11">
    <source>
        <dbReference type="PROSITE" id="PS50888"/>
    </source>
</evidence>
<evidence type="ECO:0000256" key="10">
    <source>
        <dbReference type="SAM" id="MobiDB-lite"/>
    </source>
</evidence>
<evidence type="ECO:0000256" key="9">
    <source>
        <dbReference type="ARBA" id="ARBA00078769"/>
    </source>
</evidence>
<dbReference type="Proteomes" id="UP000242188">
    <property type="component" value="Unassembled WGS sequence"/>
</dbReference>
<reference evidence="13 14" key="1">
    <citation type="journal article" date="2017" name="Nat. Ecol. Evol.">
        <title>Scallop genome provides insights into evolution of bilaterian karyotype and development.</title>
        <authorList>
            <person name="Wang S."/>
            <person name="Zhang J."/>
            <person name="Jiao W."/>
            <person name="Li J."/>
            <person name="Xun X."/>
            <person name="Sun Y."/>
            <person name="Guo X."/>
            <person name="Huan P."/>
            <person name="Dong B."/>
            <person name="Zhang L."/>
            <person name="Hu X."/>
            <person name="Sun X."/>
            <person name="Wang J."/>
            <person name="Zhao C."/>
            <person name="Wang Y."/>
            <person name="Wang D."/>
            <person name="Huang X."/>
            <person name="Wang R."/>
            <person name="Lv J."/>
            <person name="Li Y."/>
            <person name="Zhang Z."/>
            <person name="Liu B."/>
            <person name="Lu W."/>
            <person name="Hui Y."/>
            <person name="Liang J."/>
            <person name="Zhou Z."/>
            <person name="Hou R."/>
            <person name="Li X."/>
            <person name="Liu Y."/>
            <person name="Li H."/>
            <person name="Ning X."/>
            <person name="Lin Y."/>
            <person name="Zhao L."/>
            <person name="Xing Q."/>
            <person name="Dou J."/>
            <person name="Li Y."/>
            <person name="Mao J."/>
            <person name="Guo H."/>
            <person name="Dou H."/>
            <person name="Li T."/>
            <person name="Mu C."/>
            <person name="Jiang W."/>
            <person name="Fu Q."/>
            <person name="Fu X."/>
            <person name="Miao Y."/>
            <person name="Liu J."/>
            <person name="Yu Q."/>
            <person name="Li R."/>
            <person name="Liao H."/>
            <person name="Li X."/>
            <person name="Kong Y."/>
            <person name="Jiang Z."/>
            <person name="Chourrout D."/>
            <person name="Li R."/>
            <person name="Bao Z."/>
        </authorList>
    </citation>
    <scope>NUCLEOTIDE SEQUENCE [LARGE SCALE GENOMIC DNA]</scope>
    <source>
        <strain evidence="13 14">PY_sf001</strain>
    </source>
</reference>
<evidence type="ECO:0000256" key="2">
    <source>
        <dbReference type="ARBA" id="ARBA00022491"/>
    </source>
</evidence>
<dbReference type="GO" id="GO:0046983">
    <property type="term" value="F:protein dimerization activity"/>
    <property type="evidence" value="ECO:0007669"/>
    <property type="project" value="InterPro"/>
</dbReference>
<dbReference type="EMBL" id="NEDP02076656">
    <property type="protein sequence ID" value="OWF36243.1"/>
    <property type="molecule type" value="Genomic_DNA"/>
</dbReference>
<dbReference type="GO" id="GO:0006355">
    <property type="term" value="P:regulation of DNA-templated transcription"/>
    <property type="evidence" value="ECO:0007669"/>
    <property type="project" value="InterPro"/>
</dbReference>
<feature type="compositionally biased region" description="Low complexity" evidence="10">
    <location>
        <begin position="209"/>
        <end position="222"/>
    </location>
</feature>
<sequence>MAPKELKVTDQSSHKVIEKRRRDRINACLSELSQTVPAAFSKQNAGKLEKAEILEMTVEYLRAVQTTEIGTRFDHGEWYSSDVWADFVHHYQAGYDDCVREIVRYMTDVEGLQASDERCMRIISYLQTRFRADASVSGGSAYRDVLQRLTSLAKSRASLPVERSYRYAPYILPARDVTNSTPALLANMFSGSMSEDNNSRNIVTADIHSSSSRLSSPTLTRTARPEGRHHSSLPYFREK</sequence>
<proteinExistence type="inferred from homology"/>
<dbReference type="InterPro" id="IPR011598">
    <property type="entry name" value="bHLH_dom"/>
</dbReference>
<keyword evidence="14" id="KW-1185">Reference proteome</keyword>
<evidence type="ECO:0000256" key="8">
    <source>
        <dbReference type="ARBA" id="ARBA00073323"/>
    </source>
</evidence>
<comment type="similarity">
    <text evidence="7">Belongs to the HEY family.</text>
</comment>
<keyword evidence="2" id="KW-0678">Repressor</keyword>
<keyword evidence="6" id="KW-0539">Nucleus</keyword>
<evidence type="ECO:0000313" key="14">
    <source>
        <dbReference type="Proteomes" id="UP000242188"/>
    </source>
</evidence>
<evidence type="ECO:0000256" key="7">
    <source>
        <dbReference type="ARBA" id="ARBA00038262"/>
    </source>
</evidence>
<keyword evidence="3" id="KW-0805">Transcription regulation</keyword>
<dbReference type="SMART" id="SM00353">
    <property type="entry name" value="HLH"/>
    <property type="match status" value="1"/>
</dbReference>
<organism evidence="13 14">
    <name type="scientific">Mizuhopecten yessoensis</name>
    <name type="common">Japanese scallop</name>
    <name type="synonym">Patinopecten yessoensis</name>
    <dbReference type="NCBI Taxonomy" id="6573"/>
    <lineage>
        <taxon>Eukaryota</taxon>
        <taxon>Metazoa</taxon>
        <taxon>Spiralia</taxon>
        <taxon>Lophotrochozoa</taxon>
        <taxon>Mollusca</taxon>
        <taxon>Bivalvia</taxon>
        <taxon>Autobranchia</taxon>
        <taxon>Pteriomorphia</taxon>
        <taxon>Pectinida</taxon>
        <taxon>Pectinoidea</taxon>
        <taxon>Pectinidae</taxon>
        <taxon>Mizuhopecten</taxon>
    </lineage>
</organism>
<feature type="region of interest" description="Disordered" evidence="10">
    <location>
        <begin position="206"/>
        <end position="239"/>
    </location>
</feature>
<dbReference type="PROSITE" id="PS51054">
    <property type="entry name" value="ORANGE"/>
    <property type="match status" value="1"/>
</dbReference>
<keyword evidence="4" id="KW-0238">DNA-binding</keyword>
<dbReference type="Gene3D" id="6.10.250.980">
    <property type="match status" value="1"/>
</dbReference>
<dbReference type="GO" id="GO:0005634">
    <property type="term" value="C:nucleus"/>
    <property type="evidence" value="ECO:0007669"/>
    <property type="project" value="UniProtKB-SubCell"/>
</dbReference>
<protein>
    <recommendedName>
        <fullName evidence="8">Hairy and enhancer of split-related protein HELT</fullName>
    </recommendedName>
    <alternativeName>
        <fullName evidence="9">HES/HEY-like transcription factor</fullName>
    </alternativeName>
</protein>
<dbReference type="InterPro" id="IPR003650">
    <property type="entry name" value="Orange_dom"/>
</dbReference>
<dbReference type="SUPFAM" id="SSF47459">
    <property type="entry name" value="HLH, helix-loop-helix DNA-binding domain"/>
    <property type="match status" value="1"/>
</dbReference>
<dbReference type="SUPFAM" id="SSF158457">
    <property type="entry name" value="Orange domain-like"/>
    <property type="match status" value="1"/>
</dbReference>
<comment type="subcellular location">
    <subcellularLocation>
        <location evidence="1">Nucleus</location>
    </subcellularLocation>
</comment>
<gene>
    <name evidence="13" type="ORF">KP79_PYT06517</name>
</gene>
<dbReference type="PANTHER" id="PTHR10985">
    <property type="entry name" value="BASIC HELIX-LOOP-HELIX TRANSCRIPTION FACTOR, HES-RELATED"/>
    <property type="match status" value="1"/>
</dbReference>
<keyword evidence="5" id="KW-0804">Transcription</keyword>
<accession>A0A210PIC7</accession>
<dbReference type="GO" id="GO:0003677">
    <property type="term" value="F:DNA binding"/>
    <property type="evidence" value="ECO:0007669"/>
    <property type="project" value="UniProtKB-KW"/>
</dbReference>
<feature type="domain" description="BHLH" evidence="11">
    <location>
        <begin position="9"/>
        <end position="64"/>
    </location>
</feature>
<evidence type="ECO:0000256" key="6">
    <source>
        <dbReference type="ARBA" id="ARBA00023242"/>
    </source>
</evidence>
<evidence type="ECO:0000256" key="4">
    <source>
        <dbReference type="ARBA" id="ARBA00023125"/>
    </source>
</evidence>